<protein>
    <submittedName>
        <fullName evidence="1">Uncharacterized protein</fullName>
    </submittedName>
</protein>
<dbReference type="RefSeq" id="WP_354143396.1">
    <property type="nucleotide sequence ID" value="NZ_JAZDQV010000001.1"/>
</dbReference>
<evidence type="ECO:0000313" key="2">
    <source>
        <dbReference type="Proteomes" id="UP001343492"/>
    </source>
</evidence>
<evidence type="ECO:0000313" key="1">
    <source>
        <dbReference type="EMBL" id="MEE1876287.1"/>
    </source>
</evidence>
<dbReference type="EMBL" id="JAZDQV010000001">
    <property type="protein sequence ID" value="MEE1876287.1"/>
    <property type="molecule type" value="Genomic_DNA"/>
</dbReference>
<reference evidence="1 2" key="1">
    <citation type="submission" date="2024-01" db="EMBL/GenBank/DDBJ databases">
        <title>The genome sequence of Erythrobacteraceae sp. strain 1XM1-14.</title>
        <authorList>
            <person name="Liu Y."/>
        </authorList>
    </citation>
    <scope>NUCLEOTIDE SEQUENCE [LARGE SCALE GENOMIC DNA]</scope>
    <source>
        <strain evidence="1 2">1XM1-14</strain>
    </source>
</reference>
<gene>
    <name evidence="1" type="ORF">VRS74_01135</name>
</gene>
<dbReference type="Proteomes" id="UP001343492">
    <property type="component" value="Unassembled WGS sequence"/>
</dbReference>
<organism evidence="1 2">
    <name type="scientific">Altererythrobacter litoralis</name>
    <dbReference type="NCBI Taxonomy" id="3113904"/>
    <lineage>
        <taxon>Bacteria</taxon>
        <taxon>Pseudomonadati</taxon>
        <taxon>Pseudomonadota</taxon>
        <taxon>Alphaproteobacteria</taxon>
        <taxon>Sphingomonadales</taxon>
        <taxon>Erythrobacteraceae</taxon>
        <taxon>Altererythrobacter</taxon>
    </lineage>
</organism>
<sequence length="79" mass="8689">MGGTVDWDAYSSLHRADDGGGLLDAAKILRQGTLGELVRYVMLLPEDKRMEYAIQKAGGRRLDYAYIAALAAREGFPRS</sequence>
<name>A0ABU7GBE9_9SPHN</name>
<comment type="caution">
    <text evidence="1">The sequence shown here is derived from an EMBL/GenBank/DDBJ whole genome shotgun (WGS) entry which is preliminary data.</text>
</comment>
<accession>A0ABU7GBE9</accession>
<keyword evidence="2" id="KW-1185">Reference proteome</keyword>
<proteinExistence type="predicted"/>